<keyword evidence="2 5" id="KW-0378">Hydrolase</keyword>
<dbReference type="InterPro" id="IPR014017">
    <property type="entry name" value="DNA_helicase_UvrD-like_C"/>
</dbReference>
<dbReference type="CDD" id="cd18807">
    <property type="entry name" value="SF1_C_UvrD"/>
    <property type="match status" value="1"/>
</dbReference>
<dbReference type="eggNOG" id="COG1379">
    <property type="taxonomic scope" value="Bacteria"/>
</dbReference>
<dbReference type="InterPro" id="IPR014016">
    <property type="entry name" value="UvrD-like_ATP-bd"/>
</dbReference>
<dbReference type="eggNOG" id="COG0210">
    <property type="taxonomic scope" value="Bacteria"/>
</dbReference>
<dbReference type="CDD" id="cd17932">
    <property type="entry name" value="DEXQc_UvrD"/>
    <property type="match status" value="1"/>
</dbReference>
<dbReference type="Gene3D" id="1.10.10.160">
    <property type="match status" value="1"/>
</dbReference>
<dbReference type="GO" id="GO:0140097">
    <property type="term" value="F:catalytic activity, acting on DNA"/>
    <property type="evidence" value="ECO:0007669"/>
    <property type="project" value="UniProtKB-ARBA"/>
</dbReference>
<dbReference type="PROSITE" id="PS51217">
    <property type="entry name" value="UVRD_HELICASE_CTER"/>
    <property type="match status" value="1"/>
</dbReference>
<dbReference type="KEGG" id="taz:TREAZ_1562"/>
<keyword evidence="1 5" id="KW-0547">Nucleotide-binding</keyword>
<organism evidence="9 10">
    <name type="scientific">Leadbettera azotonutricia (strain ATCC BAA-888 / DSM 13862 / ZAS-9)</name>
    <name type="common">Treponema azotonutricium</name>
    <dbReference type="NCBI Taxonomy" id="545695"/>
    <lineage>
        <taxon>Bacteria</taxon>
        <taxon>Pseudomonadati</taxon>
        <taxon>Spirochaetota</taxon>
        <taxon>Spirochaetia</taxon>
        <taxon>Spirochaetales</taxon>
        <taxon>Breznakiellaceae</taxon>
        <taxon>Leadbettera</taxon>
    </lineage>
</organism>
<evidence type="ECO:0000256" key="2">
    <source>
        <dbReference type="ARBA" id="ARBA00022801"/>
    </source>
</evidence>
<dbReference type="STRING" id="545695.TREAZ_1562"/>
<dbReference type="CDD" id="cd19067">
    <property type="entry name" value="PfuEndoQ-like"/>
    <property type="match status" value="1"/>
</dbReference>
<dbReference type="Gene3D" id="3.40.50.300">
    <property type="entry name" value="P-loop containing nucleotide triphosphate hydrolases"/>
    <property type="match status" value="3"/>
</dbReference>
<dbReference type="SUPFAM" id="SSF52540">
    <property type="entry name" value="P-loop containing nucleoside triphosphate hydrolases"/>
    <property type="match status" value="1"/>
</dbReference>
<dbReference type="InterPro" id="IPR013986">
    <property type="entry name" value="DExx_box_DNA_helicase_dom_sf"/>
</dbReference>
<evidence type="ECO:0000259" key="7">
    <source>
        <dbReference type="PROSITE" id="PS51198"/>
    </source>
</evidence>
<dbReference type="InterPro" id="IPR027417">
    <property type="entry name" value="P-loop_NTPase"/>
</dbReference>
<evidence type="ECO:0000256" key="3">
    <source>
        <dbReference type="ARBA" id="ARBA00022806"/>
    </source>
</evidence>
<gene>
    <name evidence="9" type="ordered locus">TREAZ_1562</name>
</gene>
<dbReference type="HOGENOM" id="CLU_005571_0_0_12"/>
<dbReference type="PANTHER" id="PTHR40084:SF1">
    <property type="entry name" value="PHOSPHOTRANSFERASE"/>
    <property type="match status" value="1"/>
</dbReference>
<dbReference type="PROSITE" id="PS51198">
    <property type="entry name" value="UVRD_HELICASE_ATP_BIND"/>
    <property type="match status" value="1"/>
</dbReference>
<evidence type="ECO:0000256" key="6">
    <source>
        <dbReference type="SAM" id="MobiDB-lite"/>
    </source>
</evidence>
<evidence type="ECO:0000256" key="5">
    <source>
        <dbReference type="PROSITE-ProRule" id="PRU00560"/>
    </source>
</evidence>
<dbReference type="GO" id="GO:0005524">
    <property type="term" value="F:ATP binding"/>
    <property type="evidence" value="ECO:0007669"/>
    <property type="project" value="UniProtKB-UniRule"/>
</dbReference>
<feature type="binding site" evidence="5">
    <location>
        <begin position="511"/>
        <end position="518"/>
    </location>
    <ligand>
        <name>ATP</name>
        <dbReference type="ChEBI" id="CHEBI:30616"/>
    </ligand>
</feature>
<reference evidence="9 10" key="2">
    <citation type="journal article" date="2011" name="ISME J.">
        <title>RNA-seq reveals cooperative metabolic interactions between two termite-gut spirochete species in co-culture.</title>
        <authorList>
            <person name="Rosenthal A.Z."/>
            <person name="Matson E.G."/>
            <person name="Eldar A."/>
            <person name="Leadbetter J.R."/>
        </authorList>
    </citation>
    <scope>NUCLEOTIDE SEQUENCE [LARGE SCALE GENOMIC DNA]</scope>
    <source>
        <strain evidence="10">ATCC BAA-888 / DSM 13862 / ZAS-9</strain>
    </source>
</reference>
<dbReference type="AlphaFoldDB" id="F5YDZ3"/>
<evidence type="ECO:0000313" key="10">
    <source>
        <dbReference type="Proteomes" id="UP000009222"/>
    </source>
</evidence>
<dbReference type="Pfam" id="PF13361">
    <property type="entry name" value="UvrD_C"/>
    <property type="match status" value="1"/>
</dbReference>
<sequence>MMKITADLHIHSRYSRATSPRLTPASLERWARIKGINLLGTGDCTHPRWLAELRESFNDAEEGFYSLKKKARAIFDTGPALEEGLPQPFGTFDEPRFVLTGEISTIYNKDGRTRKIHHLIILPDFKAAASFNAKLEKIGNINSDGRPILGIDSADLLDMLVETDSRSLLIPAHIWTPWFSALGAKSGFDSIEECYGKLSVHIPAIETGLSSNPPMNWALKSLDKYSIISNSDAHSPDKLGREATLLEMDLSYSSFVHALAPGSRNERIRGTIEFFPQEGKYHYDGHRKCNIYLSPDEAVNSSGICPVCGKPLTRGVMGRVLELADWPVDEKQPCPDNAESTNKRPYYSLIPLKEICAEILGTGSASKKVDAAYTRLIQNGGNEFAILMDMSLKDIEKLSAPGISGELLSIAIRHMRSGKVSMSPGYDGEYGVIKVLEGKSRESGGGLFEEMLPAEKMPLMKEKPKARESPKKNNTDTSKAKQKTAVKQLFTPDAVQDEIISYSGKYAVIIAGPGTGKTMLLAARIARLIRDGINPPSILALSFTVKAAAELKERALSLSGIKIDNTDTTATPTISTFHSLCRSILREQNIAAGLSEDFSILGDNERSILLKEICSSAIGKKVQPRRLGTYIEERKRYLLLPDETSFKNIEAQYPEPISELERLYSIYRDKLREKKGIDFDDLVSGTVRLLMLKEKIVNHYRKKFQHIFVDEYQDINFAQYMLVKLLAPAEDENSPPLWVIGDPNQAIYGFRGSDKHFIDRFMDDYPKAHSFSLIRSFRCSEPIIKAASRLAGANLRGVPVDGQGVNLFRAEYPSAASEAEGIARTIAGFLGGASFFAMDSNAAGNANAVNGEGFNISLSDCAVLIRASALAEPIIKALADHGLPYIYEAETPWWEEEPVKTVLDILRENRSSLNSAPSEEIEKACKTISDKNHPDLKELIQLANLFGDIPSLLDSLSSIEAEGMPGVKREGVRIMTIHASKGLEFNQVFLPSLEEGILPFTLYDKDEDIEEERRILYVAMTRAKQGLWLSWAKSRIFQGRTLSGGPSRFLSELEKIIPLAQEQKILKRDSQLRLF</sequence>
<dbReference type="Gene3D" id="1.10.486.10">
    <property type="entry name" value="PCRA, domain 4"/>
    <property type="match status" value="1"/>
</dbReference>
<name>F5YDZ3_LEAAZ</name>
<reference evidence="10" key="1">
    <citation type="submission" date="2009-12" db="EMBL/GenBank/DDBJ databases">
        <title>Complete sequence of Treponema azotonutricium strain ZAS-9.</title>
        <authorList>
            <person name="Tetu S.G."/>
            <person name="Matson E."/>
            <person name="Ren Q."/>
            <person name="Seshadri R."/>
            <person name="Elbourne L."/>
            <person name="Hassan K.A."/>
            <person name="Durkin A."/>
            <person name="Radune D."/>
            <person name="Mohamoud Y."/>
            <person name="Shay R."/>
            <person name="Jin S."/>
            <person name="Zhang X."/>
            <person name="Lucey K."/>
            <person name="Ballor N.R."/>
            <person name="Ottesen E."/>
            <person name="Rosenthal R."/>
            <person name="Allen A."/>
            <person name="Leadbetter J.R."/>
            <person name="Paulsen I.T."/>
        </authorList>
    </citation>
    <scope>NUCLEOTIDE SEQUENCE [LARGE SCALE GENOMIC DNA]</scope>
    <source>
        <strain evidence="10">ATCC BAA-888 / DSM 13862 / ZAS-9</strain>
    </source>
</reference>
<dbReference type="GO" id="GO:0016787">
    <property type="term" value="F:hydrolase activity"/>
    <property type="evidence" value="ECO:0007669"/>
    <property type="project" value="UniProtKB-UniRule"/>
</dbReference>
<evidence type="ECO:0000313" key="9">
    <source>
        <dbReference type="EMBL" id="AEF81123.1"/>
    </source>
</evidence>
<evidence type="ECO:0000256" key="4">
    <source>
        <dbReference type="ARBA" id="ARBA00022840"/>
    </source>
</evidence>
<keyword evidence="4 5" id="KW-0067">ATP-binding</keyword>
<keyword evidence="10" id="KW-1185">Reference proteome</keyword>
<dbReference type="SUPFAM" id="SSF89550">
    <property type="entry name" value="PHP domain-like"/>
    <property type="match status" value="1"/>
</dbReference>
<dbReference type="InterPro" id="IPR016195">
    <property type="entry name" value="Pol/histidinol_Pase-like"/>
</dbReference>
<evidence type="ECO:0000259" key="8">
    <source>
        <dbReference type="PROSITE" id="PS51217"/>
    </source>
</evidence>
<protein>
    <submittedName>
        <fullName evidence="9">DNA and RNA helicase</fullName>
    </submittedName>
</protein>
<dbReference type="Gene3D" id="3.20.20.140">
    <property type="entry name" value="Metal-dependent hydrolases"/>
    <property type="match status" value="1"/>
</dbReference>
<dbReference type="EMBL" id="CP001841">
    <property type="protein sequence ID" value="AEF81123.1"/>
    <property type="molecule type" value="Genomic_DNA"/>
</dbReference>
<proteinExistence type="predicted"/>
<accession>F5YDZ3</accession>
<dbReference type="InParanoid" id="F5YDZ3"/>
<dbReference type="Pfam" id="PF00580">
    <property type="entry name" value="UvrD-helicase"/>
    <property type="match status" value="1"/>
</dbReference>
<dbReference type="RefSeq" id="WP_015710455.1">
    <property type="nucleotide sequence ID" value="NC_015577.1"/>
</dbReference>
<dbReference type="Proteomes" id="UP000009222">
    <property type="component" value="Chromosome"/>
</dbReference>
<feature type="compositionally biased region" description="Basic and acidic residues" evidence="6">
    <location>
        <begin position="458"/>
        <end position="474"/>
    </location>
</feature>
<feature type="domain" description="UvrD-like helicase ATP-binding" evidence="7">
    <location>
        <begin position="490"/>
        <end position="780"/>
    </location>
</feature>
<feature type="region of interest" description="Disordered" evidence="6">
    <location>
        <begin position="458"/>
        <end position="485"/>
    </location>
</feature>
<feature type="domain" description="UvrD-like helicase C-terminal" evidence="8">
    <location>
        <begin position="774"/>
        <end position="1025"/>
    </location>
</feature>
<keyword evidence="3 5" id="KW-0347">Helicase</keyword>
<dbReference type="PANTHER" id="PTHR40084">
    <property type="entry name" value="PHOSPHOHYDROLASE, PHP FAMILY"/>
    <property type="match status" value="1"/>
</dbReference>
<dbReference type="GO" id="GO:0004386">
    <property type="term" value="F:helicase activity"/>
    <property type="evidence" value="ECO:0007669"/>
    <property type="project" value="UniProtKB-UniRule"/>
</dbReference>
<evidence type="ECO:0000256" key="1">
    <source>
        <dbReference type="ARBA" id="ARBA00022741"/>
    </source>
</evidence>